<feature type="transmembrane region" description="Helical" evidence="5">
    <location>
        <begin position="234"/>
        <end position="256"/>
    </location>
</feature>
<evidence type="ECO:0000256" key="4">
    <source>
        <dbReference type="ARBA" id="ARBA00023136"/>
    </source>
</evidence>
<evidence type="ECO:0000313" key="6">
    <source>
        <dbReference type="EMBL" id="GAA4486069.1"/>
    </source>
</evidence>
<dbReference type="InterPro" id="IPR036259">
    <property type="entry name" value="MFS_trans_sf"/>
</dbReference>
<accession>A0ABP8PGZ5</accession>
<evidence type="ECO:0000256" key="1">
    <source>
        <dbReference type="ARBA" id="ARBA00004141"/>
    </source>
</evidence>
<dbReference type="RefSeq" id="WP_345349669.1">
    <property type="nucleotide sequence ID" value="NZ_BAABFB010000066.1"/>
</dbReference>
<feature type="transmembrane region" description="Helical" evidence="5">
    <location>
        <begin position="398"/>
        <end position="416"/>
    </location>
</feature>
<feature type="transmembrane region" description="Helical" evidence="5">
    <location>
        <begin position="62"/>
        <end position="85"/>
    </location>
</feature>
<feature type="transmembrane region" description="Helical" evidence="5">
    <location>
        <begin position="156"/>
        <end position="174"/>
    </location>
</feature>
<dbReference type="InterPro" id="IPR011701">
    <property type="entry name" value="MFS"/>
</dbReference>
<dbReference type="EMBL" id="BAABFB010000066">
    <property type="protein sequence ID" value="GAA4486069.1"/>
    <property type="molecule type" value="Genomic_DNA"/>
</dbReference>
<dbReference type="Proteomes" id="UP001501183">
    <property type="component" value="Unassembled WGS sequence"/>
</dbReference>
<dbReference type="PANTHER" id="PTHR23508:SF10">
    <property type="entry name" value="CARBOXYLIC ACID TRANSPORTER PROTEIN HOMOLOG"/>
    <property type="match status" value="1"/>
</dbReference>
<feature type="transmembrane region" description="Helical" evidence="5">
    <location>
        <begin position="276"/>
        <end position="294"/>
    </location>
</feature>
<evidence type="ECO:0000256" key="2">
    <source>
        <dbReference type="ARBA" id="ARBA00022692"/>
    </source>
</evidence>
<name>A0ABP8PGZ5_9NOCA</name>
<keyword evidence="7" id="KW-1185">Reference proteome</keyword>
<feature type="transmembrane region" description="Helical" evidence="5">
    <location>
        <begin position="123"/>
        <end position="144"/>
    </location>
</feature>
<keyword evidence="4 5" id="KW-0472">Membrane</keyword>
<dbReference type="PANTHER" id="PTHR23508">
    <property type="entry name" value="CARBOXYLIC ACID TRANSPORTER PROTEIN HOMOLOG"/>
    <property type="match status" value="1"/>
</dbReference>
<evidence type="ECO:0000256" key="3">
    <source>
        <dbReference type="ARBA" id="ARBA00022989"/>
    </source>
</evidence>
<dbReference type="Pfam" id="PF07690">
    <property type="entry name" value="MFS_1"/>
    <property type="match status" value="1"/>
</dbReference>
<sequence length="448" mass="47192">MQLETAPRTLPPTPGQPRAQSRAFPWIVFALICGLMMSDYMSRQVLSAVFPLLKAEWGLSDAQLASLTSVVALMVGVLSLPLALLADRWGRVRSIVAMGGLWSAATILFAAANSYGHMLAARFLLGFGEAAYASVGMAVMLGVFAPRLHASLSGTFQAATFFGSFAGVALGGVLADRFGWRTAFLIMAAIGLVLVVAFRLVVTERRLERHAPRPTDSAVPTGARAPLSSLFTTASLTFVYLGAAVQLFVAGVLLAWLPSYFNRYHGMDTSTAGLTASMYVLVIGIGMTICGIAADRISRRRPELRWTSAISYNALSMTFLMVGFHLDNGSVQLVVIALGAFFCSGAAGVTTALVASLSHASIRASAFGVGTLANNILGMALGPLVVGMLSDRLGLLGVLQWVPLAYALAIGFLLLARRAYPAGLAKLRSLTTTEVPRTAAPDGDPVST</sequence>
<feature type="transmembrane region" description="Helical" evidence="5">
    <location>
        <begin position="180"/>
        <end position="202"/>
    </location>
</feature>
<keyword evidence="3 5" id="KW-1133">Transmembrane helix</keyword>
<feature type="transmembrane region" description="Helical" evidence="5">
    <location>
        <begin position="92"/>
        <end position="111"/>
    </location>
</feature>
<feature type="transmembrane region" description="Helical" evidence="5">
    <location>
        <begin position="332"/>
        <end position="354"/>
    </location>
</feature>
<feature type="transmembrane region" description="Helical" evidence="5">
    <location>
        <begin position="366"/>
        <end position="386"/>
    </location>
</feature>
<evidence type="ECO:0000256" key="5">
    <source>
        <dbReference type="SAM" id="Phobius"/>
    </source>
</evidence>
<gene>
    <name evidence="6" type="ORF">GCM10023094_41790</name>
</gene>
<reference evidence="7" key="1">
    <citation type="journal article" date="2019" name="Int. J. Syst. Evol. Microbiol.">
        <title>The Global Catalogue of Microorganisms (GCM) 10K type strain sequencing project: providing services to taxonomists for standard genome sequencing and annotation.</title>
        <authorList>
            <consortium name="The Broad Institute Genomics Platform"/>
            <consortium name="The Broad Institute Genome Sequencing Center for Infectious Disease"/>
            <person name="Wu L."/>
            <person name="Ma J."/>
        </authorList>
    </citation>
    <scope>NUCLEOTIDE SEQUENCE [LARGE SCALE GENOMIC DNA]</scope>
    <source>
        <strain evidence="7">JCM 32206</strain>
    </source>
</reference>
<dbReference type="Gene3D" id="1.20.1250.20">
    <property type="entry name" value="MFS general substrate transporter like domains"/>
    <property type="match status" value="1"/>
</dbReference>
<feature type="transmembrane region" description="Helical" evidence="5">
    <location>
        <begin position="23"/>
        <end position="42"/>
    </location>
</feature>
<proteinExistence type="predicted"/>
<protein>
    <submittedName>
        <fullName evidence="6">MFS transporter</fullName>
    </submittedName>
</protein>
<comment type="caution">
    <text evidence="6">The sequence shown here is derived from an EMBL/GenBank/DDBJ whole genome shotgun (WGS) entry which is preliminary data.</text>
</comment>
<organism evidence="6 7">
    <name type="scientific">Rhodococcus olei</name>
    <dbReference type="NCBI Taxonomy" id="2161675"/>
    <lineage>
        <taxon>Bacteria</taxon>
        <taxon>Bacillati</taxon>
        <taxon>Actinomycetota</taxon>
        <taxon>Actinomycetes</taxon>
        <taxon>Mycobacteriales</taxon>
        <taxon>Nocardiaceae</taxon>
        <taxon>Rhodococcus</taxon>
    </lineage>
</organism>
<evidence type="ECO:0000313" key="7">
    <source>
        <dbReference type="Proteomes" id="UP001501183"/>
    </source>
</evidence>
<keyword evidence="2 5" id="KW-0812">Transmembrane</keyword>
<comment type="subcellular location">
    <subcellularLocation>
        <location evidence="1">Membrane</location>
        <topology evidence="1">Multi-pass membrane protein</topology>
    </subcellularLocation>
</comment>
<dbReference type="SUPFAM" id="SSF103473">
    <property type="entry name" value="MFS general substrate transporter"/>
    <property type="match status" value="1"/>
</dbReference>
<feature type="transmembrane region" description="Helical" evidence="5">
    <location>
        <begin position="306"/>
        <end position="326"/>
    </location>
</feature>